<reference evidence="1 2" key="1">
    <citation type="journal article" date="2016" name="Mol. Biol. Evol.">
        <title>Comparative Genomics of Early-Diverging Mushroom-Forming Fungi Provides Insights into the Origins of Lignocellulose Decay Capabilities.</title>
        <authorList>
            <person name="Nagy L.G."/>
            <person name="Riley R."/>
            <person name="Tritt A."/>
            <person name="Adam C."/>
            <person name="Daum C."/>
            <person name="Floudas D."/>
            <person name="Sun H."/>
            <person name="Yadav J.S."/>
            <person name="Pangilinan J."/>
            <person name="Larsson K.H."/>
            <person name="Matsuura K."/>
            <person name="Barry K."/>
            <person name="Labutti K."/>
            <person name="Kuo R."/>
            <person name="Ohm R.A."/>
            <person name="Bhattacharya S.S."/>
            <person name="Shirouzu T."/>
            <person name="Yoshinaga Y."/>
            <person name="Martin F.M."/>
            <person name="Grigoriev I.V."/>
            <person name="Hibbett D.S."/>
        </authorList>
    </citation>
    <scope>NUCLEOTIDE SEQUENCE [LARGE SCALE GENOMIC DNA]</scope>
    <source>
        <strain evidence="1 2">L-15889</strain>
    </source>
</reference>
<gene>
    <name evidence="1" type="ORF">DAEQUDRAFT_437327</name>
</gene>
<sequence>MIGCNAWQPCTAHGVGMPMNVRMDVGFRIDITSPKYVFIGRTNICAMLLCIPHQTAQLTPDAPSLTFPLFCRVWYHLRTSRPYPGIETNVRAVLPRSLPLRNDVHVVEHMAEMLSNLGNAFLGRYEQLENAPDIEQAIKYHQLQLRDQLRILFRWLQAF</sequence>
<proteinExistence type="predicted"/>
<protein>
    <submittedName>
        <fullName evidence="1">Uncharacterized protein</fullName>
    </submittedName>
</protein>
<dbReference type="Proteomes" id="UP000076727">
    <property type="component" value="Unassembled WGS sequence"/>
</dbReference>
<organism evidence="1 2">
    <name type="scientific">Daedalea quercina L-15889</name>
    <dbReference type="NCBI Taxonomy" id="1314783"/>
    <lineage>
        <taxon>Eukaryota</taxon>
        <taxon>Fungi</taxon>
        <taxon>Dikarya</taxon>
        <taxon>Basidiomycota</taxon>
        <taxon>Agaricomycotina</taxon>
        <taxon>Agaricomycetes</taxon>
        <taxon>Polyporales</taxon>
        <taxon>Fomitopsis</taxon>
    </lineage>
</organism>
<keyword evidence="2" id="KW-1185">Reference proteome</keyword>
<dbReference type="AlphaFoldDB" id="A0A165NAX9"/>
<name>A0A165NAX9_9APHY</name>
<evidence type="ECO:0000313" key="2">
    <source>
        <dbReference type="Proteomes" id="UP000076727"/>
    </source>
</evidence>
<accession>A0A165NAX9</accession>
<dbReference type="EMBL" id="KV429084">
    <property type="protein sequence ID" value="KZT66743.1"/>
    <property type="molecule type" value="Genomic_DNA"/>
</dbReference>
<evidence type="ECO:0000313" key="1">
    <source>
        <dbReference type="EMBL" id="KZT66743.1"/>
    </source>
</evidence>